<dbReference type="GO" id="GO:0051604">
    <property type="term" value="P:protein maturation"/>
    <property type="evidence" value="ECO:0007669"/>
    <property type="project" value="TreeGrafter"/>
</dbReference>
<dbReference type="STRING" id="195064.SAMN05421721_102139"/>
<evidence type="ECO:0000313" key="2">
    <source>
        <dbReference type="EMBL" id="SFM29886.1"/>
    </source>
</evidence>
<dbReference type="Proteomes" id="UP000199556">
    <property type="component" value="Unassembled WGS sequence"/>
</dbReference>
<dbReference type="InterPro" id="IPR001109">
    <property type="entry name" value="Hydrogenase_HupF/HypC"/>
</dbReference>
<dbReference type="EMBL" id="FOUO01000002">
    <property type="protein sequence ID" value="SFM29886.1"/>
    <property type="molecule type" value="Genomic_DNA"/>
</dbReference>
<comment type="similarity">
    <text evidence="1">Belongs to the HupF/HypC family.</text>
</comment>
<keyword evidence="3" id="KW-1185">Reference proteome</keyword>
<organism evidence="2 3">
    <name type="scientific">Ectothiorhodospira mobilis</name>
    <dbReference type="NCBI Taxonomy" id="195064"/>
    <lineage>
        <taxon>Bacteria</taxon>
        <taxon>Pseudomonadati</taxon>
        <taxon>Pseudomonadota</taxon>
        <taxon>Gammaproteobacteria</taxon>
        <taxon>Chromatiales</taxon>
        <taxon>Ectothiorhodospiraceae</taxon>
        <taxon>Ectothiorhodospira</taxon>
    </lineage>
</organism>
<proteinExistence type="inferred from homology"/>
<dbReference type="GO" id="GO:1902670">
    <property type="term" value="F:carbon dioxide binding"/>
    <property type="evidence" value="ECO:0007669"/>
    <property type="project" value="TreeGrafter"/>
</dbReference>
<dbReference type="GO" id="GO:0005506">
    <property type="term" value="F:iron ion binding"/>
    <property type="evidence" value="ECO:0007669"/>
    <property type="project" value="TreeGrafter"/>
</dbReference>
<dbReference type="AlphaFoldDB" id="A0A1I4PQL2"/>
<reference evidence="2 3" key="1">
    <citation type="submission" date="2016-10" db="EMBL/GenBank/DDBJ databases">
        <authorList>
            <person name="de Groot N.N."/>
        </authorList>
    </citation>
    <scope>NUCLEOTIDE SEQUENCE [LARGE SCALE GENOMIC DNA]</scope>
    <source>
        <strain evidence="2 3">DSM 4180</strain>
    </source>
</reference>
<dbReference type="PRINTS" id="PR00445">
    <property type="entry name" value="HUPFHYPC"/>
</dbReference>
<evidence type="ECO:0000256" key="1">
    <source>
        <dbReference type="ARBA" id="ARBA00006018"/>
    </source>
</evidence>
<name>A0A1I4PQL2_ECTMO</name>
<dbReference type="Pfam" id="PF01455">
    <property type="entry name" value="HupF_HypC"/>
    <property type="match status" value="1"/>
</dbReference>
<dbReference type="PANTHER" id="PTHR35177:SF2">
    <property type="entry name" value="HYDROGENASE MATURATION FACTOR HYBG"/>
    <property type="match status" value="1"/>
</dbReference>
<sequence>MCLAVPAEVKERLPGNHARVDLGGVCKTVSTVLLEQVAVGDYVLVHVGFAISRLDPEEASRTLETIRALGEMGDGGSPPTCDPPHG</sequence>
<dbReference type="SUPFAM" id="SSF159127">
    <property type="entry name" value="HupF/HypC-like"/>
    <property type="match status" value="1"/>
</dbReference>
<accession>A0A1I4PQL2</accession>
<dbReference type="PANTHER" id="PTHR35177">
    <property type="entry name" value="HYDROGENASE MATURATION FACTOR HYBG"/>
    <property type="match status" value="1"/>
</dbReference>
<evidence type="ECO:0000313" key="3">
    <source>
        <dbReference type="Proteomes" id="UP000199556"/>
    </source>
</evidence>
<dbReference type="Gene3D" id="2.30.30.140">
    <property type="match status" value="1"/>
</dbReference>
<gene>
    <name evidence="2" type="ORF">SAMN05421721_102139</name>
</gene>
<dbReference type="RefSeq" id="WP_090483550.1">
    <property type="nucleotide sequence ID" value="NZ_FOUO01000002.1"/>
</dbReference>
<dbReference type="FunFam" id="2.30.30.140:FF:000022">
    <property type="entry name" value="Hydrogenase assembly chaperone HybG"/>
    <property type="match status" value="1"/>
</dbReference>
<protein>
    <submittedName>
        <fullName evidence="2">Hydrogenase maturation protein HypC</fullName>
    </submittedName>
</protein>
<dbReference type="OrthoDB" id="9806017at2"/>
<dbReference type="NCBIfam" id="TIGR00074">
    <property type="entry name" value="hypC_hupF"/>
    <property type="match status" value="1"/>
</dbReference>